<dbReference type="InterPro" id="IPR025924">
    <property type="entry name" value="YHYH_dom"/>
</dbReference>
<dbReference type="AlphaFoldDB" id="A0A119D068"/>
<name>A0A119D068_SHEFR</name>
<proteinExistence type="predicted"/>
<comment type="caution">
    <text evidence="2">The sequence shown here is derived from an EMBL/GenBank/DDBJ whole genome shotgun (WGS) entry which is preliminary data.</text>
</comment>
<gene>
    <name evidence="2" type="ORF">AWJ07_14175</name>
</gene>
<evidence type="ECO:0000313" key="2">
    <source>
        <dbReference type="EMBL" id="KVX02470.1"/>
    </source>
</evidence>
<dbReference type="Pfam" id="PF14240">
    <property type="entry name" value="YHYH"/>
    <property type="match status" value="1"/>
</dbReference>
<sequence length="340" mass="36477">MKLFVKHQQFTQSILCSLVIAGLLTACNGSDNNTDTATVDESTTVVTDNGVSYDGTTDGVLCDYAYSEFNDSESVGYNSESQWDCTDDMRELVANGIPDHAVGTFPNDNNPNMITVQDITASITLQPVKTDVAKELGGPSGPQGYVLNGVKIDASTAGTCDDSGLICDAAMNVGNWNIEALGQSSFDFGTDDNNAHVQPSGEYHYHGMPEGFITLHGGSSDTMTLIAWASDGFPIYARYGYSSADDATSGLKVVTGSYQLVTTVSDNRPSTDLYALGTFKQDWEYVDGSGDLDECNGRFGVTPEFPNGIYHYYATDSYPFFQRCVKGEVEAAGQLPPPPQ</sequence>
<dbReference type="Proteomes" id="UP000055702">
    <property type="component" value="Unassembled WGS sequence"/>
</dbReference>
<dbReference type="RefSeq" id="WP_059745366.1">
    <property type="nucleotide sequence ID" value="NZ_LRDC01000013.1"/>
</dbReference>
<evidence type="ECO:0000313" key="3">
    <source>
        <dbReference type="Proteomes" id="UP000055702"/>
    </source>
</evidence>
<reference evidence="2 3" key="1">
    <citation type="submission" date="2016-01" db="EMBL/GenBank/DDBJ databases">
        <title>Draft genome of the antarctic isolate Shewanella frigidimarina Ag06-30.</title>
        <authorList>
            <person name="Parmeciano Di Noto G."/>
            <person name="Vazquez S."/>
            <person name="Mac Cormack W."/>
            <person name="Iriarte A."/>
            <person name="Quiroga C."/>
        </authorList>
    </citation>
    <scope>NUCLEOTIDE SEQUENCE [LARGE SCALE GENOMIC DNA]</scope>
    <source>
        <strain evidence="2 3">Ag06-30</strain>
    </source>
</reference>
<evidence type="ECO:0000259" key="1">
    <source>
        <dbReference type="Pfam" id="PF14240"/>
    </source>
</evidence>
<organism evidence="2">
    <name type="scientific">Shewanella frigidimarina</name>
    <dbReference type="NCBI Taxonomy" id="56812"/>
    <lineage>
        <taxon>Bacteria</taxon>
        <taxon>Pseudomonadati</taxon>
        <taxon>Pseudomonadota</taxon>
        <taxon>Gammaproteobacteria</taxon>
        <taxon>Alteromonadales</taxon>
        <taxon>Shewanellaceae</taxon>
        <taxon>Shewanella</taxon>
    </lineage>
</organism>
<feature type="domain" description="YHYH" evidence="1">
    <location>
        <begin position="121"/>
        <end position="327"/>
    </location>
</feature>
<accession>A0A119D068</accession>
<protein>
    <recommendedName>
        <fullName evidence="1">YHYH domain-containing protein</fullName>
    </recommendedName>
</protein>
<dbReference type="PROSITE" id="PS51257">
    <property type="entry name" value="PROKAR_LIPOPROTEIN"/>
    <property type="match status" value="1"/>
</dbReference>
<dbReference type="EMBL" id="LRDC01000013">
    <property type="protein sequence ID" value="KVX02470.1"/>
    <property type="molecule type" value="Genomic_DNA"/>
</dbReference>